<evidence type="ECO:0000313" key="1">
    <source>
        <dbReference type="EMBL" id="ADL24730.1"/>
    </source>
</evidence>
<dbReference type="AlphaFoldDB" id="D9S748"/>
<dbReference type="HOGENOM" id="CLU_2069627_0_0_0"/>
<name>D9S748_FIBSS</name>
<dbReference type="KEGG" id="fsc:FSU_0571"/>
<evidence type="ECO:0000313" key="2">
    <source>
        <dbReference type="Proteomes" id="UP000000517"/>
    </source>
</evidence>
<dbReference type="EMBL" id="CP002158">
    <property type="protein sequence ID" value="ADL24730.1"/>
    <property type="molecule type" value="Genomic_DNA"/>
</dbReference>
<reference evidence="2" key="1">
    <citation type="submission" date="2010-08" db="EMBL/GenBank/DDBJ databases">
        <title>Complete sequence of Fibrobacter succinogenes subsp. succinogenes S85.</title>
        <authorList>
            <person name="Durkin A.S."/>
            <person name="Nelson K.E."/>
            <person name="Morrison M."/>
            <person name="Forsberg C.W."/>
            <person name="Wilson D.B."/>
            <person name="Russell J.B."/>
            <person name="Cann I.K.O."/>
            <person name="Mackie R.I."/>
            <person name="White B.A."/>
        </authorList>
    </citation>
    <scope>NUCLEOTIDE SEQUENCE [LARGE SCALE GENOMIC DNA]</scope>
    <source>
        <strain evidence="2">ATCC 19169 / S85</strain>
    </source>
</reference>
<sequence>MIIVCRFTSNIKMRSKRIMSSNTKVHTQGKKYILMESVFPEAFMTYSEIEEKIRKVPEEYLAIIDAFIDGLMIQHQMKKKPSDELTAAIKESEAMLNDPNAKKFDSVDALFADLDAEE</sequence>
<dbReference type="STRING" id="59374.FSU_0571"/>
<accession>D9S748</accession>
<dbReference type="PATRIC" id="fig|59374.8.peg.553"/>
<dbReference type="Proteomes" id="UP000000517">
    <property type="component" value="Chromosome"/>
</dbReference>
<protein>
    <submittedName>
        <fullName evidence="1">Uncharacterized protein</fullName>
    </submittedName>
</protein>
<gene>
    <name evidence="1" type="ordered locus">FSU_0571</name>
</gene>
<proteinExistence type="predicted"/>
<organism evidence="1 2">
    <name type="scientific">Fibrobacter succinogenes (strain ATCC 19169 / S85)</name>
    <dbReference type="NCBI Taxonomy" id="59374"/>
    <lineage>
        <taxon>Bacteria</taxon>
        <taxon>Pseudomonadati</taxon>
        <taxon>Fibrobacterota</taxon>
        <taxon>Fibrobacteria</taxon>
        <taxon>Fibrobacterales</taxon>
        <taxon>Fibrobacteraceae</taxon>
        <taxon>Fibrobacter</taxon>
    </lineage>
</organism>